<protein>
    <submittedName>
        <fullName evidence="2">Uncharacterized protein</fullName>
    </submittedName>
</protein>
<keyword evidence="1" id="KW-0732">Signal</keyword>
<keyword evidence="3" id="KW-1185">Reference proteome</keyword>
<gene>
    <name evidence="2" type="ORF">SAMN04488552_2429</name>
</gene>
<feature type="chain" id="PRO_5009257432" evidence="1">
    <location>
        <begin position="25"/>
        <end position="254"/>
    </location>
</feature>
<name>A0A1H1Q9H2_9FLAO</name>
<feature type="signal peptide" evidence="1">
    <location>
        <begin position="1"/>
        <end position="24"/>
    </location>
</feature>
<dbReference type="EMBL" id="LT629745">
    <property type="protein sequence ID" value="SDS20085.1"/>
    <property type="molecule type" value="Genomic_DNA"/>
</dbReference>
<organism evidence="2 3">
    <name type="scientific">Christiangramia echinicola</name>
    <dbReference type="NCBI Taxonomy" id="279359"/>
    <lineage>
        <taxon>Bacteria</taxon>
        <taxon>Pseudomonadati</taxon>
        <taxon>Bacteroidota</taxon>
        <taxon>Flavobacteriia</taxon>
        <taxon>Flavobacteriales</taxon>
        <taxon>Flavobacteriaceae</taxon>
        <taxon>Christiangramia</taxon>
    </lineage>
</organism>
<proteinExistence type="predicted"/>
<dbReference type="Proteomes" id="UP000198858">
    <property type="component" value="Chromosome I"/>
</dbReference>
<evidence type="ECO:0000256" key="1">
    <source>
        <dbReference type="SAM" id="SignalP"/>
    </source>
</evidence>
<evidence type="ECO:0000313" key="3">
    <source>
        <dbReference type="Proteomes" id="UP000198858"/>
    </source>
</evidence>
<dbReference type="AlphaFoldDB" id="A0A1H1Q9H2"/>
<accession>A0A1H1Q9H2</accession>
<dbReference type="STRING" id="1250231.SAMN04488552_2429"/>
<evidence type="ECO:0000313" key="2">
    <source>
        <dbReference type="EMBL" id="SDS20085.1"/>
    </source>
</evidence>
<reference evidence="2 3" key="1">
    <citation type="submission" date="2016-10" db="EMBL/GenBank/DDBJ databases">
        <authorList>
            <person name="Varghese N."/>
            <person name="Submissions S."/>
        </authorList>
    </citation>
    <scope>NUCLEOTIDE SEQUENCE [LARGE SCALE GENOMIC DNA]</scope>
    <source>
        <strain evidence="2 3">Mar_2010_102</strain>
    </source>
</reference>
<sequence>MKRINFYRLFLYLIFSLFMLPLSAQETNVMVRAKAKDAKFIGTSIGGAKILVKNALTGKILANGVTSGSTGNTDKIMKQDWKRSENLSEDDTAGFNATLDIDEPTFVTIEVYAPINKKQAEVMSSTQLWIIPGKDITGDGVVLEVPGFVVDILSPQTHERIDSKETIELKANIVLMCGCPITKDGIWDANQYEVKAIVKDSEGGIKEIALEQKDKPSTFQTELNLEKGLYEVMIYAYDPVTGNTGLDKTNIIVN</sequence>